<dbReference type="PANTHER" id="PTHR36169:SF1">
    <property type="entry name" value="ACETATE KINASE EUTQ"/>
    <property type="match status" value="1"/>
</dbReference>
<dbReference type="CDD" id="cd02228">
    <property type="entry name" value="cupin_EutQ"/>
    <property type="match status" value="1"/>
</dbReference>
<organism evidence="1 2">
    <name type="scientific">Choiromyces venosus 120613-1</name>
    <dbReference type="NCBI Taxonomy" id="1336337"/>
    <lineage>
        <taxon>Eukaryota</taxon>
        <taxon>Fungi</taxon>
        <taxon>Dikarya</taxon>
        <taxon>Ascomycota</taxon>
        <taxon>Pezizomycotina</taxon>
        <taxon>Pezizomycetes</taxon>
        <taxon>Pezizales</taxon>
        <taxon>Tuberaceae</taxon>
        <taxon>Choiromyces</taxon>
    </lineage>
</organism>
<protein>
    <submittedName>
        <fullName evidence="1">Putative ethanolamine utilization protein</fullName>
    </submittedName>
</protein>
<reference evidence="1 2" key="1">
    <citation type="journal article" date="2018" name="Nat. Ecol. Evol.">
        <title>Pezizomycetes genomes reveal the molecular basis of ectomycorrhizal truffle lifestyle.</title>
        <authorList>
            <person name="Murat C."/>
            <person name="Payen T."/>
            <person name="Noel B."/>
            <person name="Kuo A."/>
            <person name="Morin E."/>
            <person name="Chen J."/>
            <person name="Kohler A."/>
            <person name="Krizsan K."/>
            <person name="Balestrini R."/>
            <person name="Da Silva C."/>
            <person name="Montanini B."/>
            <person name="Hainaut M."/>
            <person name="Levati E."/>
            <person name="Barry K.W."/>
            <person name="Belfiori B."/>
            <person name="Cichocki N."/>
            <person name="Clum A."/>
            <person name="Dockter R.B."/>
            <person name="Fauchery L."/>
            <person name="Guy J."/>
            <person name="Iotti M."/>
            <person name="Le Tacon F."/>
            <person name="Lindquist E.A."/>
            <person name="Lipzen A."/>
            <person name="Malagnac F."/>
            <person name="Mello A."/>
            <person name="Molinier V."/>
            <person name="Miyauchi S."/>
            <person name="Poulain J."/>
            <person name="Riccioni C."/>
            <person name="Rubini A."/>
            <person name="Sitrit Y."/>
            <person name="Splivallo R."/>
            <person name="Traeger S."/>
            <person name="Wang M."/>
            <person name="Zifcakova L."/>
            <person name="Wipf D."/>
            <person name="Zambonelli A."/>
            <person name="Paolocci F."/>
            <person name="Nowrousian M."/>
            <person name="Ottonello S."/>
            <person name="Baldrian P."/>
            <person name="Spatafora J.W."/>
            <person name="Henrissat B."/>
            <person name="Nagy L.G."/>
            <person name="Aury J.M."/>
            <person name="Wincker P."/>
            <person name="Grigoriev I.V."/>
            <person name="Bonfante P."/>
            <person name="Martin F.M."/>
        </authorList>
    </citation>
    <scope>NUCLEOTIDE SEQUENCE [LARGE SCALE GENOMIC DNA]</scope>
    <source>
        <strain evidence="1 2">120613-1</strain>
    </source>
</reference>
<dbReference type="InterPro" id="IPR014710">
    <property type="entry name" value="RmlC-like_jellyroll"/>
</dbReference>
<evidence type="ECO:0000313" key="1">
    <source>
        <dbReference type="EMBL" id="RPA99087.1"/>
    </source>
</evidence>
<accession>A0A3N4JPE5</accession>
<dbReference type="AlphaFoldDB" id="A0A3N4JPE5"/>
<evidence type="ECO:0000313" key="2">
    <source>
        <dbReference type="Proteomes" id="UP000276215"/>
    </source>
</evidence>
<dbReference type="PANTHER" id="PTHR36169">
    <property type="entry name" value="ETHANOLAMINE UTILIZATION PROTEIN EUTQ"/>
    <property type="match status" value="1"/>
</dbReference>
<dbReference type="SUPFAM" id="SSF51182">
    <property type="entry name" value="RmlC-like cupins"/>
    <property type="match status" value="1"/>
</dbReference>
<dbReference type="InterPro" id="IPR011051">
    <property type="entry name" value="RmlC_Cupin_sf"/>
</dbReference>
<dbReference type="EMBL" id="ML120390">
    <property type="protein sequence ID" value="RPA99087.1"/>
    <property type="molecule type" value="Genomic_DNA"/>
</dbReference>
<dbReference type="Gene3D" id="2.60.120.10">
    <property type="entry name" value="Jelly Rolls"/>
    <property type="match status" value="1"/>
</dbReference>
<dbReference type="OrthoDB" id="4985585at2759"/>
<gene>
    <name evidence="1" type="ORF">L873DRAFT_1768318</name>
</gene>
<dbReference type="InterPro" id="IPR010424">
    <property type="entry name" value="EutQ"/>
</dbReference>
<name>A0A3N4JPE5_9PEZI</name>
<dbReference type="Pfam" id="PF06249">
    <property type="entry name" value="EutQ"/>
    <property type="match status" value="1"/>
</dbReference>
<sequence>MPMHHHPSAQQTFKPALLAAPNVYLQDIFNSSAQTGSPISCGLYRLEKGPPLVYTYTYEEMKIIIEGEFEISDETGLKVTARPGDVFWFEKGAVITFTTKEYGLAFYTGQRGQGEA</sequence>
<proteinExistence type="predicted"/>
<keyword evidence="2" id="KW-1185">Reference proteome</keyword>
<dbReference type="Proteomes" id="UP000276215">
    <property type="component" value="Unassembled WGS sequence"/>
</dbReference>